<dbReference type="EnsemblMetazoa" id="BGLB002732-RD">
    <property type="protein sequence ID" value="BGLB002732-PD"/>
    <property type="gene ID" value="BGLB002732"/>
</dbReference>
<dbReference type="STRING" id="6526.A0A2C9JHW7"/>
<evidence type="ECO:0000313" key="2">
    <source>
        <dbReference type="EnsemblMetazoa" id="BGLB002732-PC"/>
    </source>
</evidence>
<dbReference type="SUPFAM" id="SSF56059">
    <property type="entry name" value="Glutathione synthetase ATP-binding domain-like"/>
    <property type="match status" value="1"/>
</dbReference>
<evidence type="ECO:0000313" key="3">
    <source>
        <dbReference type="Proteomes" id="UP000076420"/>
    </source>
</evidence>
<dbReference type="EnsemblMetazoa" id="BGLB002732-RB">
    <property type="protein sequence ID" value="BGLB002732-PB"/>
    <property type="gene ID" value="BGLB002732"/>
</dbReference>
<dbReference type="AlphaFoldDB" id="A0A2C9JHW7"/>
<accession>A0A2C9JHW7</accession>
<dbReference type="Pfam" id="PF03133">
    <property type="entry name" value="TTL"/>
    <property type="match status" value="1"/>
</dbReference>
<feature type="transmembrane region" description="Helical" evidence="1">
    <location>
        <begin position="20"/>
        <end position="39"/>
    </location>
</feature>
<sequence length="515" mass="60599">MLYRLLLKFSRTRCRSQRHLFYIIAFVIVLAVVIAVVNFNQLQCLRIQNDFFVDKKEKRSPYLPTAWIQGSLSSKNNDPNGYLKNVYSVFQQIGFTFGDKSSDWLVMWSHDYPFEHWHEDMVKLKPNQRVNHFPGSGYITNKVNLAQSKFTFIPISFELPLKRAEFINFATQNKNIQWVQKGSKHRGIQIKKYEDIDLNTNGTFVQEYVSNPFLVDGSKFDIGIYTVITAIDPLRVYCIDGEALFRFCPQEYYPFNASILDKYVVADEYLPLWKIPSLKKFYSNQGLTFKNAFNSYLLQHGENPEIVWNKMYNAIQKVILMKEQDIIQLVKHYQSKRNFFEMMRFDFVLDENLNIYLMEANMSPNLSSDHFKENARLYKHVIFNLLNLVGISHFPRTFLLNLKDKLSLHVSARDIQVLPRLCLRLVCISNCSQIACRLCKHCLNQDLMTDLKIAYLEHLHRGTAKRIFPPTILQSMAYTWTPEATWPVLMHLNVKNQLIYMWFIGKCQQDIGWCN</sequence>
<dbReference type="OrthoDB" id="202825at2759"/>
<evidence type="ECO:0000256" key="1">
    <source>
        <dbReference type="SAM" id="Phobius"/>
    </source>
</evidence>
<dbReference type="PANTHER" id="PTHR47113">
    <property type="entry name" value="LD09343P"/>
    <property type="match status" value="1"/>
</dbReference>
<dbReference type="Proteomes" id="UP000076420">
    <property type="component" value="Unassembled WGS sequence"/>
</dbReference>
<dbReference type="PROSITE" id="PS51221">
    <property type="entry name" value="TTL"/>
    <property type="match status" value="1"/>
</dbReference>
<keyword evidence="1" id="KW-0812">Transmembrane</keyword>
<protein>
    <submittedName>
        <fullName evidence="2">Uncharacterized protein</fullName>
    </submittedName>
</protein>
<proteinExistence type="predicted"/>
<dbReference type="KEGG" id="bgt:106061059"/>
<dbReference type="PANTHER" id="PTHR47113:SF1">
    <property type="entry name" value="LD09343P"/>
    <property type="match status" value="1"/>
</dbReference>
<dbReference type="InterPro" id="IPR004344">
    <property type="entry name" value="TTL/TTLL_fam"/>
</dbReference>
<dbReference type="EnsemblMetazoa" id="BGLB002732-RC">
    <property type="protein sequence ID" value="BGLB002732-PC"/>
    <property type="gene ID" value="BGLB002732"/>
</dbReference>
<dbReference type="Gene3D" id="3.30.470.20">
    <property type="entry name" value="ATP-grasp fold, B domain"/>
    <property type="match status" value="1"/>
</dbReference>
<gene>
    <name evidence="2" type="primary">106061059</name>
</gene>
<keyword evidence="1" id="KW-1133">Transmembrane helix</keyword>
<dbReference type="InterPro" id="IPR053317">
    <property type="entry name" value="Tubulin_polyglutamylase"/>
</dbReference>
<dbReference type="VEuPathDB" id="VectorBase:BGLB002732"/>
<organism evidence="2 3">
    <name type="scientific">Biomphalaria glabrata</name>
    <name type="common">Bloodfluke planorb</name>
    <name type="synonym">Freshwater snail</name>
    <dbReference type="NCBI Taxonomy" id="6526"/>
    <lineage>
        <taxon>Eukaryota</taxon>
        <taxon>Metazoa</taxon>
        <taxon>Spiralia</taxon>
        <taxon>Lophotrochozoa</taxon>
        <taxon>Mollusca</taxon>
        <taxon>Gastropoda</taxon>
        <taxon>Heterobranchia</taxon>
        <taxon>Euthyneura</taxon>
        <taxon>Panpulmonata</taxon>
        <taxon>Hygrophila</taxon>
        <taxon>Lymnaeoidea</taxon>
        <taxon>Planorbidae</taxon>
        <taxon>Biomphalaria</taxon>
    </lineage>
</organism>
<reference evidence="2" key="1">
    <citation type="submission" date="2020-05" db="UniProtKB">
        <authorList>
            <consortium name="EnsemblMetazoa"/>
        </authorList>
    </citation>
    <scope>IDENTIFICATION</scope>
    <source>
        <strain evidence="2">BB02</strain>
    </source>
</reference>
<name>A0A2C9JHW7_BIOGL</name>
<dbReference type="VEuPathDB" id="VectorBase:BGLAX_042351"/>
<keyword evidence="1" id="KW-0472">Membrane</keyword>